<accession>A0A8E2F439</accession>
<dbReference type="Proteomes" id="UP000250140">
    <property type="component" value="Unassembled WGS sequence"/>
</dbReference>
<dbReference type="Gene3D" id="3.90.640.10">
    <property type="entry name" value="Actin, Chain A, domain 4"/>
    <property type="match status" value="1"/>
</dbReference>
<reference evidence="1 2" key="1">
    <citation type="journal article" date="2016" name="Nat. Commun.">
        <title>Ectomycorrhizal ecology is imprinted in the genome of the dominant symbiotic fungus Cenococcum geophilum.</title>
        <authorList>
            <consortium name="DOE Joint Genome Institute"/>
            <person name="Peter M."/>
            <person name="Kohler A."/>
            <person name="Ohm R.A."/>
            <person name="Kuo A."/>
            <person name="Krutzmann J."/>
            <person name="Morin E."/>
            <person name="Arend M."/>
            <person name="Barry K.W."/>
            <person name="Binder M."/>
            <person name="Choi C."/>
            <person name="Clum A."/>
            <person name="Copeland A."/>
            <person name="Grisel N."/>
            <person name="Haridas S."/>
            <person name="Kipfer T."/>
            <person name="LaButti K."/>
            <person name="Lindquist E."/>
            <person name="Lipzen A."/>
            <person name="Maire R."/>
            <person name="Meier B."/>
            <person name="Mihaltcheva S."/>
            <person name="Molinier V."/>
            <person name="Murat C."/>
            <person name="Poggeler S."/>
            <person name="Quandt C.A."/>
            <person name="Sperisen C."/>
            <person name="Tritt A."/>
            <person name="Tisserant E."/>
            <person name="Crous P.W."/>
            <person name="Henrissat B."/>
            <person name="Nehls U."/>
            <person name="Egli S."/>
            <person name="Spatafora J.W."/>
            <person name="Grigoriev I.V."/>
            <person name="Martin F.M."/>
        </authorList>
    </citation>
    <scope>NUCLEOTIDE SEQUENCE [LARGE SCALE GENOMIC DNA]</scope>
    <source>
        <strain evidence="1 2">CBS 207.34</strain>
    </source>
</reference>
<dbReference type="AlphaFoldDB" id="A0A8E2F439"/>
<dbReference type="PANTHER" id="PTHR42749:SF1">
    <property type="entry name" value="CELL SHAPE-DETERMINING PROTEIN MREB"/>
    <property type="match status" value="1"/>
</dbReference>
<organism evidence="1 2">
    <name type="scientific">Glonium stellatum</name>
    <dbReference type="NCBI Taxonomy" id="574774"/>
    <lineage>
        <taxon>Eukaryota</taxon>
        <taxon>Fungi</taxon>
        <taxon>Dikarya</taxon>
        <taxon>Ascomycota</taxon>
        <taxon>Pezizomycotina</taxon>
        <taxon>Dothideomycetes</taxon>
        <taxon>Pleosporomycetidae</taxon>
        <taxon>Gloniales</taxon>
        <taxon>Gloniaceae</taxon>
        <taxon>Glonium</taxon>
    </lineage>
</organism>
<evidence type="ECO:0000313" key="2">
    <source>
        <dbReference type="Proteomes" id="UP000250140"/>
    </source>
</evidence>
<dbReference type="EMBL" id="KV749327">
    <property type="protein sequence ID" value="OCL09960.1"/>
    <property type="molecule type" value="Genomic_DNA"/>
</dbReference>
<dbReference type="OrthoDB" id="2394218at2759"/>
<gene>
    <name evidence="1" type="ORF">AOQ84DRAFT_402945</name>
</gene>
<dbReference type="CDD" id="cd10170">
    <property type="entry name" value="ASKHA_NBD_HSP70"/>
    <property type="match status" value="1"/>
</dbReference>
<dbReference type="SUPFAM" id="SSF53067">
    <property type="entry name" value="Actin-like ATPase domain"/>
    <property type="match status" value="2"/>
</dbReference>
<proteinExistence type="predicted"/>
<name>A0A8E2F439_9PEZI</name>
<sequence>MAEDAQPIIVGIDLGLTCTGVAFYPSGEDTTVAVISEWPGSDDKVIKKVPTSLYYSAGNRHPKKWGFECPGPGSTEQGMRVKDRFKLYLVEEFFQRTFGGLGDCAPGNFEDVQMWFEDFLTLLYKEIEKCVSKRLKLDDWRATKVEYLFSVPTTWDDHLGVLDIFKAIATRAGFGESEEHSIEVSLNEAEAAAVYTAASQKHRHSVGILNHNACSADASSRLREGDTILVCDIGGGTTDVAVLKVTTIKSFRGPGGKEEVTELGHLDCVEGAAIGSVQIDESFEKEATERLEFTSYDENGIDASKIRSTAEYMAKTHFQSIKMNFGKDDVETLPEIALRVPGLRQSYSNPDARIREGRMIFSLDEITDMFDKQVREIFKLIDRQLQNLEDRDPSEEVSHFVISGGLGSSRYVQDRIKQRYEYHQNGKGIKILISTDPQLAVCKGLVLDRVFRQNYEIAILPTAHCSASYGIIVNELYDKKKHDNQRNLVKRENKIDGKWYAVGQIHWLILKGEAINRHEPVSHMFRRITNIDTPEITWNDAVAISKLDRARLPSSIYEGDAKKLCGITSTLNVGQIQHNTEDMRKKRKHFLKPRSEYFEIQQKVLVNIGSVDLRFAVQFRETVIGTQDAIPVRWMHMDNHRGREDDLQEGHQVNNVDDNWYRGLFTN</sequence>
<keyword evidence="2" id="KW-1185">Reference proteome</keyword>
<dbReference type="PANTHER" id="PTHR42749">
    <property type="entry name" value="CELL SHAPE-DETERMINING PROTEIN MREB"/>
    <property type="match status" value="1"/>
</dbReference>
<evidence type="ECO:0000313" key="1">
    <source>
        <dbReference type="EMBL" id="OCL09960.1"/>
    </source>
</evidence>
<protein>
    <submittedName>
        <fullName evidence="1">Uncharacterized protein</fullName>
    </submittedName>
</protein>
<dbReference type="Gene3D" id="3.30.420.40">
    <property type="match status" value="2"/>
</dbReference>
<dbReference type="InterPro" id="IPR043129">
    <property type="entry name" value="ATPase_NBD"/>
</dbReference>